<dbReference type="EMBL" id="PQNY01000005">
    <property type="protein sequence ID" value="POS02201.1"/>
    <property type="molecule type" value="Genomic_DNA"/>
</dbReference>
<sequence>MKNITSFLLVVYLTSTGMMGQGKAKSNIDCNTIFICIKEEDYTALFSNSFVKDTLFVSKENTTKTSTDEYTGKYFIGEFATIEFLLPSRNNKFGDHLNDIGIEFKSRKIGVLDSIKDINSKVEIEKVYIESDTEKHLWYDALKLKENKTNLEFSILEYSAEELKMLGFTDDEIKKSISPTDFNKIVYGNHKYPRKFKSIKSIELEVNEPGLNYLKQVASTSDFRINKKFIQCNDFRIYYKLKKKLAQTVLKHIEIDLTENLPQKSINISSSIKLLVSNKTAQIEFL</sequence>
<dbReference type="Pfam" id="PF19147">
    <property type="entry name" value="DUF5829"/>
    <property type="match status" value="1"/>
</dbReference>
<dbReference type="OrthoDB" id="794702at2"/>
<dbReference type="InterPro" id="IPR043869">
    <property type="entry name" value="DUF5829"/>
</dbReference>
<name>A0A2S4N926_9FLAO</name>
<gene>
    <name evidence="1" type="ORF">Q361_10596</name>
</gene>
<comment type="caution">
    <text evidence="1">The sequence shown here is derived from an EMBL/GenBank/DDBJ whole genome shotgun (WGS) entry which is preliminary data.</text>
</comment>
<accession>A0A2S4N926</accession>
<dbReference type="Proteomes" id="UP000237056">
    <property type="component" value="Unassembled WGS sequence"/>
</dbReference>
<dbReference type="AlphaFoldDB" id="A0A2S4N926"/>
<keyword evidence="2" id="KW-1185">Reference proteome</keyword>
<proteinExistence type="predicted"/>
<reference evidence="1 2" key="1">
    <citation type="submission" date="2018-01" db="EMBL/GenBank/DDBJ databases">
        <title>Genomic Encyclopedia of Type Strains, Phase I: the one thousand microbial genomes (KMG-I) project.</title>
        <authorList>
            <person name="Goeker M."/>
        </authorList>
    </citation>
    <scope>NUCLEOTIDE SEQUENCE [LARGE SCALE GENOMIC DNA]</scope>
    <source>
        <strain evidence="1 2">DSM 17960</strain>
    </source>
</reference>
<organism evidence="1 2">
    <name type="scientific">Flavobacterium croceum DSM 17960</name>
    <dbReference type="NCBI Taxonomy" id="1121886"/>
    <lineage>
        <taxon>Bacteria</taxon>
        <taxon>Pseudomonadati</taxon>
        <taxon>Bacteroidota</taxon>
        <taxon>Flavobacteriia</taxon>
        <taxon>Flavobacteriales</taxon>
        <taxon>Flavobacteriaceae</taxon>
        <taxon>Flavobacterium</taxon>
    </lineage>
</organism>
<dbReference type="RefSeq" id="WP_103725637.1">
    <property type="nucleotide sequence ID" value="NZ_PQNY01000005.1"/>
</dbReference>
<protein>
    <submittedName>
        <fullName evidence="1">Uncharacterized protein</fullName>
    </submittedName>
</protein>
<evidence type="ECO:0000313" key="2">
    <source>
        <dbReference type="Proteomes" id="UP000237056"/>
    </source>
</evidence>
<evidence type="ECO:0000313" key="1">
    <source>
        <dbReference type="EMBL" id="POS02201.1"/>
    </source>
</evidence>